<feature type="domain" description="Glycosyl transferase family 1" evidence="1">
    <location>
        <begin position="187"/>
        <end position="343"/>
    </location>
</feature>
<sequence>MKKNVLFIGVTKFNLDEDPRNLRKKFESLSYDTNVFVIARGSSFGDEKFGARFYLINSRMFFIPKAFITGCFLCIFKKIDTIVCQSPLTEGLIGSLLAAIFRKQLIVEIHGDWKEGPFINKKRMFAPFLRKLAPQAAGFSFSRADKIRAVAEYFLKDLREKYPKKKYFVFPTYSDLSLYLGEENAKFKRYICTVAVLSPIKNIETLIEAFAKIHKRAPEFKLIIVGNGPSKKMLEKMADSLSLAESVVFTGKLSSEETKDVMRDCYVFVLPSISEGLPRVILEAMALAKPAIASNVGGISEVVKDGVNGFLIEPKNISKLVEKIEHLIGFPDVAREMGGEGRKFVADNFSNEKYIANYIKMINS</sequence>
<dbReference type="STRING" id="1802158.A2827_03710"/>
<comment type="caution">
    <text evidence="2">The sequence shown here is derived from an EMBL/GenBank/DDBJ whole genome shotgun (WGS) entry which is preliminary data.</text>
</comment>
<dbReference type="AlphaFoldDB" id="A0A1G2H4E5"/>
<reference evidence="2 3" key="1">
    <citation type="journal article" date="2016" name="Nat. Commun.">
        <title>Thousands of microbial genomes shed light on interconnected biogeochemical processes in an aquifer system.</title>
        <authorList>
            <person name="Anantharaman K."/>
            <person name="Brown C.T."/>
            <person name="Hug L.A."/>
            <person name="Sharon I."/>
            <person name="Castelle C.J."/>
            <person name="Probst A.J."/>
            <person name="Thomas B.C."/>
            <person name="Singh A."/>
            <person name="Wilkins M.J."/>
            <person name="Karaoz U."/>
            <person name="Brodie E.L."/>
            <person name="Williams K.H."/>
            <person name="Hubbard S.S."/>
            <person name="Banfield J.F."/>
        </authorList>
    </citation>
    <scope>NUCLEOTIDE SEQUENCE [LARGE SCALE GENOMIC DNA]</scope>
</reference>
<organism evidence="2 3">
    <name type="scientific">Candidatus Spechtbacteria bacterium RIFCSPHIGHO2_01_FULL_43_30</name>
    <dbReference type="NCBI Taxonomy" id="1802158"/>
    <lineage>
        <taxon>Bacteria</taxon>
        <taxon>Candidatus Spechtiibacteriota</taxon>
    </lineage>
</organism>
<dbReference type="PANTHER" id="PTHR45947:SF3">
    <property type="entry name" value="SULFOQUINOVOSYL TRANSFERASE SQD2"/>
    <property type="match status" value="1"/>
</dbReference>
<evidence type="ECO:0000313" key="2">
    <source>
        <dbReference type="EMBL" id="OGZ57364.1"/>
    </source>
</evidence>
<proteinExistence type="predicted"/>
<dbReference type="PANTHER" id="PTHR45947">
    <property type="entry name" value="SULFOQUINOVOSYL TRANSFERASE SQD2"/>
    <property type="match status" value="1"/>
</dbReference>
<evidence type="ECO:0000259" key="1">
    <source>
        <dbReference type="Pfam" id="PF00534"/>
    </source>
</evidence>
<dbReference type="Gene3D" id="3.40.50.2000">
    <property type="entry name" value="Glycogen Phosphorylase B"/>
    <property type="match status" value="2"/>
</dbReference>
<dbReference type="GO" id="GO:0016757">
    <property type="term" value="F:glycosyltransferase activity"/>
    <property type="evidence" value="ECO:0007669"/>
    <property type="project" value="InterPro"/>
</dbReference>
<dbReference type="Pfam" id="PF00534">
    <property type="entry name" value="Glycos_transf_1"/>
    <property type="match status" value="1"/>
</dbReference>
<name>A0A1G2H4E5_9BACT</name>
<dbReference type="InterPro" id="IPR050194">
    <property type="entry name" value="Glycosyltransferase_grp1"/>
</dbReference>
<dbReference type="SUPFAM" id="SSF53756">
    <property type="entry name" value="UDP-Glycosyltransferase/glycogen phosphorylase"/>
    <property type="match status" value="1"/>
</dbReference>
<evidence type="ECO:0000313" key="3">
    <source>
        <dbReference type="Proteomes" id="UP000177932"/>
    </source>
</evidence>
<accession>A0A1G2H4E5</accession>
<gene>
    <name evidence="2" type="ORF">A2827_03710</name>
</gene>
<dbReference type="InterPro" id="IPR001296">
    <property type="entry name" value="Glyco_trans_1"/>
</dbReference>
<dbReference type="CDD" id="cd03801">
    <property type="entry name" value="GT4_PimA-like"/>
    <property type="match status" value="1"/>
</dbReference>
<protein>
    <recommendedName>
        <fullName evidence="1">Glycosyl transferase family 1 domain-containing protein</fullName>
    </recommendedName>
</protein>
<dbReference type="EMBL" id="MHOD01000032">
    <property type="protein sequence ID" value="OGZ57364.1"/>
    <property type="molecule type" value="Genomic_DNA"/>
</dbReference>
<dbReference type="Proteomes" id="UP000177932">
    <property type="component" value="Unassembled WGS sequence"/>
</dbReference>